<evidence type="ECO:0000259" key="4">
    <source>
        <dbReference type="Pfam" id="PF20629"/>
    </source>
</evidence>
<evidence type="ECO:0000313" key="6">
    <source>
        <dbReference type="Proteomes" id="UP000002881"/>
    </source>
</evidence>
<dbReference type="InterPro" id="IPR048332">
    <property type="entry name" value="GD_AH_C"/>
</dbReference>
<dbReference type="RefSeq" id="WP_014731973.1">
    <property type="nucleotide sequence ID" value="NC_017934.1"/>
</dbReference>
<dbReference type="eggNOG" id="COG2721">
    <property type="taxonomic scope" value="Bacteria"/>
</dbReference>
<dbReference type="GO" id="GO:0019698">
    <property type="term" value="P:D-galacturonate catabolic process"/>
    <property type="evidence" value="ECO:0007669"/>
    <property type="project" value="TreeGrafter"/>
</dbReference>
<comment type="similarity">
    <text evidence="1">Belongs to the UxaA family.</text>
</comment>
<dbReference type="Pfam" id="PF04295">
    <property type="entry name" value="GD_AH_second"/>
    <property type="match status" value="1"/>
</dbReference>
<keyword evidence="6" id="KW-1185">Reference proteome</keyword>
<evidence type="ECO:0000313" key="5">
    <source>
        <dbReference type="EMBL" id="AFK08278.1"/>
    </source>
</evidence>
<dbReference type="EMBL" id="CP003532">
    <property type="protein sequence ID" value="AFK08278.1"/>
    <property type="molecule type" value="Genomic_DNA"/>
</dbReference>
<dbReference type="AlphaFoldDB" id="I2F8M5"/>
<evidence type="ECO:0000259" key="3">
    <source>
        <dbReference type="Pfam" id="PF04295"/>
    </source>
</evidence>
<gene>
    <name evidence="5" type="ORF">Theba_2679</name>
</gene>
<organism evidence="5 6">
    <name type="scientific">Mesotoga prima MesG1.Ag.4.2</name>
    <dbReference type="NCBI Taxonomy" id="660470"/>
    <lineage>
        <taxon>Bacteria</taxon>
        <taxon>Thermotogati</taxon>
        <taxon>Thermotogota</taxon>
        <taxon>Thermotogae</taxon>
        <taxon>Kosmotogales</taxon>
        <taxon>Kosmotogaceae</taxon>
        <taxon>Mesotoga</taxon>
    </lineage>
</organism>
<dbReference type="InterPro" id="IPR007392">
    <property type="entry name" value="GD_AH_second"/>
</dbReference>
<dbReference type="PANTHER" id="PTHR30536">
    <property type="entry name" value="ALTRONATE/GALACTARATE DEHYDRATASE"/>
    <property type="match status" value="1"/>
</dbReference>
<sequence length="391" mass="42006" precursor="true">METFKGYLRSDGSAGVRNHVLVLPSVLCSANVARRISSAVPGSVVASHNQGCAQLGDDFKQTRRTLINTALNPNIAAVLVVGLGCERVSPHELRDIIQDHGKPAEVIMIQDYGTVEAIERGIAIVKDMVKEASKIERKEVSLSSLVLGMECGGSDFSSGLSANPVVGQVADFLAKKKGRVILSETTELVGAEHLLFERMSDESMKQRFTKMLQRMIDESLKNSRDVVDKENVPNNISPGNVRGGLTTLEEKSLGAMIKGGKVPIVGVKEYGEVIDAEPGLYLMDTPGYDVESVTGMVAGGATVVLFTTGQGTPTGHAIAPVIKITGNRQTAKKMSDNIDFDCSAIIYGEETLEESGRKLFDLVLRIANGELTKAEVLGQDDYSIWNVGIKL</sequence>
<feature type="domain" description="D-galactarate/Altronate dehydratase second" evidence="3">
    <location>
        <begin position="6"/>
        <end position="133"/>
    </location>
</feature>
<dbReference type="GeneID" id="87108378"/>
<reference evidence="5 6" key="1">
    <citation type="journal article" date="2012" name="Genome Biol. Evol.">
        <title>Genome Sequence of the Mesophilic Thermotogales Bacterium Mesotoga prima MesG1.Ag.4.2 Reveals the Largest Thermotogales Genome To Date.</title>
        <authorList>
            <person name="Zhaxybayeva O."/>
            <person name="Swithers K.S."/>
            <person name="Foght J."/>
            <person name="Green A.G."/>
            <person name="Bruce D."/>
            <person name="Detter C."/>
            <person name="Han S."/>
            <person name="Teshima H."/>
            <person name="Han J."/>
            <person name="Woyke T."/>
            <person name="Pitluck S."/>
            <person name="Nolan M."/>
            <person name="Ivanova N."/>
            <person name="Pati A."/>
            <person name="Land M.L."/>
            <person name="Dlutek M."/>
            <person name="Doolittle W.F."/>
            <person name="Noll K.M."/>
            <person name="Nesbo C.L."/>
        </authorList>
    </citation>
    <scope>NUCLEOTIDE SEQUENCE [LARGE SCALE GENOMIC DNA]</scope>
    <source>
        <strain evidence="6">mesG1.Ag.4.2</strain>
    </source>
</reference>
<protein>
    <submittedName>
        <fullName evidence="5">Altronate dehydratase</fullName>
    </submittedName>
</protein>
<dbReference type="KEGG" id="mpg:Theba_2679"/>
<evidence type="ECO:0000256" key="2">
    <source>
        <dbReference type="ARBA" id="ARBA00023239"/>
    </source>
</evidence>
<name>I2F8M5_9BACT</name>
<proteinExistence type="inferred from homology"/>
<feature type="domain" description="D-galactarate/Altronate dehydratase C-terminal" evidence="4">
    <location>
        <begin position="142"/>
        <end position="388"/>
    </location>
</feature>
<evidence type="ECO:0000256" key="1">
    <source>
        <dbReference type="ARBA" id="ARBA00010986"/>
    </source>
</evidence>
<accession>I2F8M5</accession>
<dbReference type="InterPro" id="IPR052172">
    <property type="entry name" value="UxaA_altronate/galactarate_dh"/>
</dbReference>
<dbReference type="PANTHER" id="PTHR30536:SF5">
    <property type="entry name" value="ALTRONATE DEHYDRATASE"/>
    <property type="match status" value="1"/>
</dbReference>
<dbReference type="Pfam" id="PF20629">
    <property type="entry name" value="GD_AH_C"/>
    <property type="match status" value="1"/>
</dbReference>
<dbReference type="STRING" id="660470.Theba_2679"/>
<dbReference type="Proteomes" id="UP000002881">
    <property type="component" value="Chromosome"/>
</dbReference>
<keyword evidence="2" id="KW-0456">Lyase</keyword>
<dbReference type="HOGENOM" id="CLU_029189_1_0_0"/>
<dbReference type="GO" id="GO:0016829">
    <property type="term" value="F:lyase activity"/>
    <property type="evidence" value="ECO:0007669"/>
    <property type="project" value="UniProtKB-KW"/>
</dbReference>